<reference evidence="3" key="1">
    <citation type="submission" date="2016-10" db="EMBL/GenBank/DDBJ databases">
        <authorList>
            <person name="Varghese N."/>
            <person name="Submissions S."/>
        </authorList>
    </citation>
    <scope>NUCLEOTIDE SEQUENCE [LARGE SCALE GENOMIC DNA]</scope>
    <source>
        <strain evidence="3">S7</strain>
    </source>
</reference>
<dbReference type="GO" id="GO:0005975">
    <property type="term" value="P:carbohydrate metabolic process"/>
    <property type="evidence" value="ECO:0007669"/>
    <property type="project" value="InterPro"/>
</dbReference>
<gene>
    <name evidence="2" type="ORF">SAMN05518683_12822</name>
</gene>
<name>A0A1I5XI32_9BACI</name>
<dbReference type="Proteomes" id="UP000198892">
    <property type="component" value="Unassembled WGS sequence"/>
</dbReference>
<dbReference type="GO" id="GO:0047464">
    <property type="term" value="F:heparosan-N-sulfate-glucuronate 5-epimerase activity"/>
    <property type="evidence" value="ECO:0007669"/>
    <property type="project" value="InterPro"/>
</dbReference>
<protein>
    <submittedName>
        <fullName evidence="2">D-glucuronyl C5-epimerase C-terminus</fullName>
    </submittedName>
</protein>
<proteinExistence type="predicted"/>
<dbReference type="InterPro" id="IPR008928">
    <property type="entry name" value="6-hairpin_glycosidase_sf"/>
</dbReference>
<dbReference type="RefSeq" id="WP_093339177.1">
    <property type="nucleotide sequence ID" value="NZ_FOXD01000028.1"/>
</dbReference>
<dbReference type="PANTHER" id="PTHR13174">
    <property type="entry name" value="D-GLUCURONYL C5-EPIMERASE"/>
    <property type="match status" value="1"/>
</dbReference>
<dbReference type="SUPFAM" id="SSF48208">
    <property type="entry name" value="Six-hairpin glycosidases"/>
    <property type="match status" value="1"/>
</dbReference>
<evidence type="ECO:0000313" key="2">
    <source>
        <dbReference type="EMBL" id="SFQ31635.1"/>
    </source>
</evidence>
<dbReference type="Pfam" id="PF06662">
    <property type="entry name" value="C5-epim_C"/>
    <property type="match status" value="1"/>
</dbReference>
<dbReference type="STRING" id="1884432.SAMN05518683_12822"/>
<keyword evidence="3" id="KW-1185">Reference proteome</keyword>
<accession>A0A1I5XI32</accession>
<feature type="domain" description="D-glucuronyl C5-epimerase C-terminal" evidence="1">
    <location>
        <begin position="88"/>
        <end position="228"/>
    </location>
</feature>
<dbReference type="PANTHER" id="PTHR13174:SF3">
    <property type="entry name" value="D-GLUCURONYL C5-EPIMERASE"/>
    <property type="match status" value="1"/>
</dbReference>
<evidence type="ECO:0000259" key="1">
    <source>
        <dbReference type="Pfam" id="PF06662"/>
    </source>
</evidence>
<evidence type="ECO:0000313" key="3">
    <source>
        <dbReference type="Proteomes" id="UP000198892"/>
    </source>
</evidence>
<sequence length="428" mass="49834">MNMPDFTPRLAAVSKDRYKIKFLEDGYPGKDTGDNVAPHPIYGIYVIRDYLYQYKKTKNPAYQEAAITVADAAIGRMSSFHHSLVYWYREGTVFNSTNKDYYSGLTQAYYAEMLAQMYVTTGRERYKEAAENVYQSLKIPVEKGGVFHQSSHGPSIQEYPMSPNGYVLNGWLSALSSIKHYAELTGDEEAGVFWRDNLQTMIELLPLFDAPHLANSRYTLNGMVTMKVLSSSNLELQDVRIRVPGEGEYNVFVAENKKYEHFIVKSSVLQHRQNVYLKNKSALLKVLLSRYSYPKENELTFTLYSPGESTVQFLMVPPTYFPKNIIKEQQSRYQQIKKVPIQKGKNEITINVPWDMLQDLGEPTRFKQFGSKWHNVYHFIHLHRLEEFYEITKNEKLLDYITKWKRCVESWNKIPLYNGLEKTPYKGR</sequence>
<dbReference type="AlphaFoldDB" id="A0A1I5XI32"/>
<dbReference type="EMBL" id="FOXD01000028">
    <property type="protein sequence ID" value="SFQ31635.1"/>
    <property type="molecule type" value="Genomic_DNA"/>
</dbReference>
<organism evidence="2 3">
    <name type="scientific">Salibacterium halotolerans</name>
    <dbReference type="NCBI Taxonomy" id="1884432"/>
    <lineage>
        <taxon>Bacteria</taxon>
        <taxon>Bacillati</taxon>
        <taxon>Bacillota</taxon>
        <taxon>Bacilli</taxon>
        <taxon>Bacillales</taxon>
        <taxon>Bacillaceae</taxon>
    </lineage>
</organism>
<dbReference type="GO" id="GO:0015012">
    <property type="term" value="P:heparan sulfate proteoglycan biosynthetic process"/>
    <property type="evidence" value="ECO:0007669"/>
    <property type="project" value="InterPro"/>
</dbReference>
<dbReference type="InterPro" id="IPR010598">
    <property type="entry name" value="C5-epim_C"/>
</dbReference>
<dbReference type="OrthoDB" id="7888928at2"/>
<dbReference type="InterPro" id="IPR039721">
    <property type="entry name" value="C5-epimerase"/>
</dbReference>